<evidence type="ECO:0000313" key="6">
    <source>
        <dbReference type="Proteomes" id="UP000887023"/>
    </source>
</evidence>
<feature type="region of interest" description="Disordered" evidence="3">
    <location>
        <begin position="437"/>
        <end position="484"/>
    </location>
</feature>
<reference evidence="5" key="1">
    <citation type="submission" date="2021-07" db="EMBL/GenBank/DDBJ databases">
        <title>Candidatus Kaistella beijingensis sp. nov. isolated from a municipal wastewater treatment plant is involved in sludge foaming.</title>
        <authorList>
            <person name="Song Y."/>
            <person name="Liu S.-J."/>
        </authorList>
    </citation>
    <scope>NUCLEOTIDE SEQUENCE</scope>
    <source>
        <strain evidence="5">DSM 43998</strain>
    </source>
</reference>
<accession>A0ABX8SE27</accession>
<keyword evidence="1" id="KW-0328">Glycosyltransferase</keyword>
<dbReference type="Gene3D" id="3.40.50.2000">
    <property type="entry name" value="Glycogen Phosphorylase B"/>
    <property type="match status" value="2"/>
</dbReference>
<evidence type="ECO:0000256" key="3">
    <source>
        <dbReference type="SAM" id="MobiDB-lite"/>
    </source>
</evidence>
<dbReference type="Pfam" id="PF13692">
    <property type="entry name" value="Glyco_trans_1_4"/>
    <property type="match status" value="1"/>
</dbReference>
<dbReference type="EMBL" id="CP079105">
    <property type="protein sequence ID" value="QXQ15214.1"/>
    <property type="molecule type" value="Genomic_DNA"/>
</dbReference>
<protein>
    <submittedName>
        <fullName evidence="5">Glycosyltransferase family 4 protein</fullName>
    </submittedName>
</protein>
<organism evidence="5 6">
    <name type="scientific">Skermania pinensis</name>
    <dbReference type="NCBI Taxonomy" id="39122"/>
    <lineage>
        <taxon>Bacteria</taxon>
        <taxon>Bacillati</taxon>
        <taxon>Actinomycetota</taxon>
        <taxon>Actinomycetes</taxon>
        <taxon>Mycobacteriales</taxon>
        <taxon>Gordoniaceae</taxon>
        <taxon>Skermania</taxon>
    </lineage>
</organism>
<evidence type="ECO:0000256" key="1">
    <source>
        <dbReference type="ARBA" id="ARBA00022676"/>
    </source>
</evidence>
<evidence type="ECO:0000313" key="5">
    <source>
        <dbReference type="EMBL" id="QXQ15214.1"/>
    </source>
</evidence>
<dbReference type="SUPFAM" id="SSF53756">
    <property type="entry name" value="UDP-Glycosyltransferase/glycogen phosphorylase"/>
    <property type="match status" value="1"/>
</dbReference>
<feature type="compositionally biased region" description="Basic and acidic residues" evidence="3">
    <location>
        <begin position="444"/>
        <end position="453"/>
    </location>
</feature>
<evidence type="ECO:0000256" key="2">
    <source>
        <dbReference type="ARBA" id="ARBA00022679"/>
    </source>
</evidence>
<dbReference type="Pfam" id="PF13579">
    <property type="entry name" value="Glyco_trans_4_4"/>
    <property type="match status" value="1"/>
</dbReference>
<dbReference type="InterPro" id="IPR050194">
    <property type="entry name" value="Glycosyltransferase_grp1"/>
</dbReference>
<gene>
    <name evidence="5" type="ORF">KV203_07780</name>
</gene>
<dbReference type="PANTHER" id="PTHR45947:SF3">
    <property type="entry name" value="SULFOQUINOVOSYL TRANSFERASE SQD2"/>
    <property type="match status" value="1"/>
</dbReference>
<dbReference type="InterPro" id="IPR028098">
    <property type="entry name" value="Glyco_trans_4-like_N"/>
</dbReference>
<dbReference type="PANTHER" id="PTHR45947">
    <property type="entry name" value="SULFOQUINOVOSYL TRANSFERASE SQD2"/>
    <property type="match status" value="1"/>
</dbReference>
<dbReference type="Proteomes" id="UP000887023">
    <property type="component" value="Chromosome"/>
</dbReference>
<evidence type="ECO:0000259" key="4">
    <source>
        <dbReference type="Pfam" id="PF13579"/>
    </source>
</evidence>
<dbReference type="CDD" id="cd03794">
    <property type="entry name" value="GT4_WbuB-like"/>
    <property type="match status" value="1"/>
</dbReference>
<feature type="domain" description="Glycosyltransferase subfamily 4-like N-terminal" evidence="4">
    <location>
        <begin position="29"/>
        <end position="207"/>
    </location>
</feature>
<sequence length="496" mass="52841">MARTEIDGMPDLAGLRVGVVAGHYAPETTGSAPYNVALVEALTAAGVEVELITGVPHYPQWTVREPRYRRGVRWRETDGAVRITRVRHAVPARPDLRGRARQELSFAALAAPHVAASRADVLIAVTPLLSAPVAAFAGRRGRPLAMIVHDLTGNAAHQSGTTGGRAGQAVAAVEYRMTRRADLVGVITRRFRDVLVGEGGVDPARIVDLRLFSHIAGTDRSRAQARAELGWPDTGYLVVHTGNQGMKQGLEAVVEAARIVDRQQLDVTFVMVGDGNQRSALEGAGRGLRSLRFVDPVDAERYPLVLAAADVLLVHERPGLMESSLPSKLTSYTTVARPILAAVEPGGITHDALDEFGAALCVPPGSPEALVAGVRRLRAEPSLAQHAVAGAAALRRARFDAAAGHAEFRTLARRLAAVGTPIYQPGYAEQIRQDLGQQHGAGGGEDHTGRAEPVRGQAAADHSEQTHRQHAPGLPAQLGWGGEQHPGREVYALREQ</sequence>
<keyword evidence="2" id="KW-0808">Transferase</keyword>
<name>A0ABX8SE27_9ACTN</name>
<proteinExistence type="predicted"/>
<keyword evidence="6" id="KW-1185">Reference proteome</keyword>